<evidence type="ECO:0000313" key="2">
    <source>
        <dbReference type="Proteomes" id="UP001231189"/>
    </source>
</evidence>
<organism evidence="1 2">
    <name type="scientific">Lolium multiflorum</name>
    <name type="common">Italian ryegrass</name>
    <name type="synonym">Lolium perenne subsp. multiflorum</name>
    <dbReference type="NCBI Taxonomy" id="4521"/>
    <lineage>
        <taxon>Eukaryota</taxon>
        <taxon>Viridiplantae</taxon>
        <taxon>Streptophyta</taxon>
        <taxon>Embryophyta</taxon>
        <taxon>Tracheophyta</taxon>
        <taxon>Spermatophyta</taxon>
        <taxon>Magnoliopsida</taxon>
        <taxon>Liliopsida</taxon>
        <taxon>Poales</taxon>
        <taxon>Poaceae</taxon>
        <taxon>BOP clade</taxon>
        <taxon>Pooideae</taxon>
        <taxon>Poodae</taxon>
        <taxon>Poeae</taxon>
        <taxon>Poeae Chloroplast Group 2 (Poeae type)</taxon>
        <taxon>Loliodinae</taxon>
        <taxon>Loliinae</taxon>
        <taxon>Lolium</taxon>
    </lineage>
</organism>
<dbReference type="EMBL" id="JAUUTY010000007">
    <property type="protein sequence ID" value="KAK1610643.1"/>
    <property type="molecule type" value="Genomic_DNA"/>
</dbReference>
<gene>
    <name evidence="1" type="ORF">QYE76_034316</name>
</gene>
<reference evidence="1" key="1">
    <citation type="submission" date="2023-07" db="EMBL/GenBank/DDBJ databases">
        <title>A chromosome-level genome assembly of Lolium multiflorum.</title>
        <authorList>
            <person name="Chen Y."/>
            <person name="Copetti D."/>
            <person name="Kolliker R."/>
            <person name="Studer B."/>
        </authorList>
    </citation>
    <scope>NUCLEOTIDE SEQUENCE</scope>
    <source>
        <strain evidence="1">02402/16</strain>
        <tissue evidence="1">Leaf</tissue>
    </source>
</reference>
<proteinExistence type="predicted"/>
<accession>A0AAD8QX55</accession>
<dbReference type="Proteomes" id="UP001231189">
    <property type="component" value="Unassembled WGS sequence"/>
</dbReference>
<evidence type="ECO:0000313" key="1">
    <source>
        <dbReference type="EMBL" id="KAK1610643.1"/>
    </source>
</evidence>
<sequence length="104" mass="11633">MCRTHFPHASEDEIEAHTTFLDKHYAGEELGGFEREGTVAQQALEEVVEATMCDASEVALHEIHVVVAKEVVETVAKEVVASAICEIRREAERVHRAVHNADRR</sequence>
<dbReference type="AlphaFoldDB" id="A0AAD8QX55"/>
<protein>
    <submittedName>
        <fullName evidence="1">Uncharacterized protein</fullName>
    </submittedName>
</protein>
<comment type="caution">
    <text evidence="1">The sequence shown here is derived from an EMBL/GenBank/DDBJ whole genome shotgun (WGS) entry which is preliminary data.</text>
</comment>
<keyword evidence="2" id="KW-1185">Reference proteome</keyword>
<name>A0AAD8QX55_LOLMU</name>